<evidence type="ECO:0000256" key="1">
    <source>
        <dbReference type="ARBA" id="ARBA00006226"/>
    </source>
</evidence>
<dbReference type="InterPro" id="IPR007712">
    <property type="entry name" value="RelE/ParE_toxin"/>
</dbReference>
<evidence type="ECO:0000256" key="2">
    <source>
        <dbReference type="ARBA" id="ARBA00022649"/>
    </source>
</evidence>
<dbReference type="InterPro" id="IPR035093">
    <property type="entry name" value="RelE/ParE_toxin_dom_sf"/>
</dbReference>
<dbReference type="NCBIfam" id="TIGR02385">
    <property type="entry name" value="RelE_StbE"/>
    <property type="match status" value="1"/>
</dbReference>
<sequence length="95" mass="11222">MGMSYRIEFTTAAQKEYNKLDRTVQKRIDKAFLNLIDHYNGDKNVPRPDVKILTGKYYGLLRLRVGDYRVIFKLQNNTFVILVIHIIKRGDAYKK</sequence>
<protein>
    <submittedName>
        <fullName evidence="3">Addiction module toxin, RelE/StbE family</fullName>
    </submittedName>
</protein>
<dbReference type="EMBL" id="CP001634">
    <property type="protein sequence ID" value="ACR79954.1"/>
    <property type="molecule type" value="Genomic_DNA"/>
</dbReference>
<keyword evidence="4" id="KW-1185">Reference proteome</keyword>
<dbReference type="STRING" id="521045.Kole_1257"/>
<reference evidence="3 4" key="2">
    <citation type="journal article" date="2011" name="J. Bacteriol.">
        <title>Genome Sequence of Kosmotoga olearia Strain TBF 19.5.1, a Thermophilic Bacterium with a Wide Growth Temperature Range, Isolated from the Troll B Oil Platform in the North Sea.</title>
        <authorList>
            <person name="Swithers K.S."/>
            <person name="Dipippo J.L."/>
            <person name="Bruce D.C."/>
            <person name="Detter C."/>
            <person name="Tapia R."/>
            <person name="Han S."/>
            <person name="Goodwin L.A."/>
            <person name="Han J."/>
            <person name="Woyke T."/>
            <person name="Pitluck S."/>
            <person name="Pennacchio L."/>
            <person name="Nolan M."/>
            <person name="Mikhailova N."/>
            <person name="Land M.L."/>
            <person name="Nesbo C.L."/>
            <person name="Gogarten J.P."/>
            <person name="Noll K.M."/>
        </authorList>
    </citation>
    <scope>NUCLEOTIDE SEQUENCE [LARGE SCALE GENOMIC DNA]</scope>
    <source>
        <strain evidence="4">ATCC BAA-1733 / DSM 21960 / TBF 19.5.1</strain>
    </source>
</reference>
<dbReference type="PANTHER" id="PTHR35601">
    <property type="entry name" value="TOXIN RELE"/>
    <property type="match status" value="1"/>
</dbReference>
<dbReference type="Proteomes" id="UP000002382">
    <property type="component" value="Chromosome"/>
</dbReference>
<name>C5CJ38_KOSOT</name>
<dbReference type="PANTHER" id="PTHR35601:SF1">
    <property type="entry name" value="TOXIN RELE"/>
    <property type="match status" value="1"/>
</dbReference>
<gene>
    <name evidence="3" type="ordered locus">Kole_1257</name>
</gene>
<proteinExistence type="inferred from homology"/>
<evidence type="ECO:0000313" key="3">
    <source>
        <dbReference type="EMBL" id="ACR79954.1"/>
    </source>
</evidence>
<dbReference type="KEGG" id="kol:Kole_1257"/>
<dbReference type="Pfam" id="PF05016">
    <property type="entry name" value="ParE_toxin"/>
    <property type="match status" value="1"/>
</dbReference>
<dbReference type="AlphaFoldDB" id="C5CJ38"/>
<dbReference type="Gene3D" id="3.30.2310.20">
    <property type="entry name" value="RelE-like"/>
    <property type="match status" value="1"/>
</dbReference>
<comment type="similarity">
    <text evidence="1">Belongs to the RelE toxin family.</text>
</comment>
<dbReference type="eggNOG" id="COG2026">
    <property type="taxonomic scope" value="Bacteria"/>
</dbReference>
<accession>C5CJ38</accession>
<evidence type="ECO:0000313" key="4">
    <source>
        <dbReference type="Proteomes" id="UP000002382"/>
    </source>
</evidence>
<reference evidence="3 4" key="1">
    <citation type="submission" date="2009-06" db="EMBL/GenBank/DDBJ databases">
        <title>Complete sequence of Thermotogales bacterium TBF 19.5.1.</title>
        <authorList>
            <consortium name="US DOE Joint Genome Institute"/>
            <person name="Lucas S."/>
            <person name="Copeland A."/>
            <person name="Lapidus A."/>
            <person name="Glavina del Rio T."/>
            <person name="Tice H."/>
            <person name="Bruce D."/>
            <person name="Goodwin L."/>
            <person name="Pitluck S."/>
            <person name="Chertkov O."/>
            <person name="Brettin T."/>
            <person name="Detter J.C."/>
            <person name="Han C."/>
            <person name="Schmutz J."/>
            <person name="Larimer F."/>
            <person name="Land M."/>
            <person name="Hauser L."/>
            <person name="Kyrpides N."/>
            <person name="Ovchinnikova G."/>
            <person name="Noll K."/>
        </authorList>
    </citation>
    <scope>NUCLEOTIDE SEQUENCE [LARGE SCALE GENOMIC DNA]</scope>
    <source>
        <strain evidence="4">ATCC BAA-1733 / DSM 21960 / TBF 19.5.1</strain>
    </source>
</reference>
<dbReference type="HOGENOM" id="CLU_155761_1_3_0"/>
<organism evidence="3 4">
    <name type="scientific">Kosmotoga olearia (strain ATCC BAA-1733 / DSM 21960 / TBF 19.5.1)</name>
    <dbReference type="NCBI Taxonomy" id="521045"/>
    <lineage>
        <taxon>Bacteria</taxon>
        <taxon>Thermotogati</taxon>
        <taxon>Thermotogota</taxon>
        <taxon>Thermotogae</taxon>
        <taxon>Kosmotogales</taxon>
        <taxon>Kosmotogaceae</taxon>
        <taxon>Kosmotoga</taxon>
    </lineage>
</organism>
<keyword evidence="2" id="KW-1277">Toxin-antitoxin system</keyword>
<dbReference type="SUPFAM" id="SSF143011">
    <property type="entry name" value="RelE-like"/>
    <property type="match status" value="1"/>
</dbReference>